<reference evidence="2 5" key="2">
    <citation type="submission" date="2019-08" db="EMBL/GenBank/DDBJ databases">
        <title>In-depth cultivation of the pig gut microbiome towards novel bacterial diversity and tailored functional studies.</title>
        <authorList>
            <person name="Wylensek D."/>
            <person name="Hitch T.C.A."/>
            <person name="Clavel T."/>
        </authorList>
    </citation>
    <scope>NUCLEOTIDE SEQUENCE [LARGE SCALE GENOMIC DNA]</scope>
    <source>
        <strain evidence="2 5">WCA3-601-WT-6J</strain>
    </source>
</reference>
<feature type="transmembrane region" description="Helical" evidence="1">
    <location>
        <begin position="100"/>
        <end position="118"/>
    </location>
</feature>
<evidence type="ECO:0000313" key="2">
    <source>
        <dbReference type="EMBL" id="MST92940.1"/>
    </source>
</evidence>
<evidence type="ECO:0000313" key="3">
    <source>
        <dbReference type="EMBL" id="MTS28023.1"/>
    </source>
</evidence>
<dbReference type="EMBL" id="VUNJ01000017">
    <property type="protein sequence ID" value="MST92940.1"/>
    <property type="molecule type" value="Genomic_DNA"/>
</dbReference>
<feature type="transmembrane region" description="Helical" evidence="1">
    <location>
        <begin position="198"/>
        <end position="220"/>
    </location>
</feature>
<dbReference type="Gene3D" id="1.20.1250.20">
    <property type="entry name" value="MFS general substrate transporter like domains"/>
    <property type="match status" value="1"/>
</dbReference>
<accession>A0A6I3QRX8</accession>
<evidence type="ECO:0000313" key="6">
    <source>
        <dbReference type="Proteomes" id="UP000449193"/>
    </source>
</evidence>
<feature type="transmembrane region" description="Helical" evidence="1">
    <location>
        <begin position="346"/>
        <end position="368"/>
    </location>
</feature>
<evidence type="ECO:0000313" key="7">
    <source>
        <dbReference type="Proteomes" id="UP000472755"/>
    </source>
</evidence>
<dbReference type="EMBL" id="WMZU01000019">
    <property type="protein sequence ID" value="MTS28023.1"/>
    <property type="molecule type" value="Genomic_DNA"/>
</dbReference>
<comment type="caution">
    <text evidence="4">The sequence shown here is derived from an EMBL/GenBank/DDBJ whole genome shotgun (WGS) entry which is preliminary data.</text>
</comment>
<dbReference type="CDD" id="cd17332">
    <property type="entry name" value="MFS_MelB_like"/>
    <property type="match status" value="1"/>
</dbReference>
<keyword evidence="1" id="KW-0812">Transmembrane</keyword>
<dbReference type="GO" id="GO:0006814">
    <property type="term" value="P:sodium ion transport"/>
    <property type="evidence" value="ECO:0007669"/>
    <property type="project" value="InterPro"/>
</dbReference>
<feature type="transmembrane region" description="Helical" evidence="1">
    <location>
        <begin position="251"/>
        <end position="268"/>
    </location>
</feature>
<protein>
    <recommendedName>
        <fullName evidence="8">MFS transporter</fullName>
    </recommendedName>
</protein>
<dbReference type="Proteomes" id="UP000472755">
    <property type="component" value="Unassembled WGS sequence"/>
</dbReference>
<dbReference type="Proteomes" id="UP000449193">
    <property type="component" value="Unassembled WGS sequence"/>
</dbReference>
<sequence length="473" mass="51584">MPQHDRRNHKMATTTQKSGLTFKHKVGYAMGDLGGCMTFALMGAMVTRYYTNVLQVNTAVLATLLLVWNIWDAVNDPMMGALMDKMYAKHHNKNGKFRPWLLRAAPLLAITSIVFWTVPTLFDGYTMLVVLFFCKILYEGCYTMFNIPMGSLLSAMANTDGERAALSSARGFGSMIGNVIPMMILPQLLAKFGDTSKAFGIGAAICASIGFVFCFLHYYWTEERNVADTPKEEAANVKFTDILSVFKKNRAFLALCIHGVCICCMQYVGSTLGTYMYSDVLGNIGIMSLASVVSMPLSIVALLIMPKLAEKFGLEKVIRTCLLIGCGLYMGLFAVMMLFSVPAIVYLVWSTMASGIASVSILMQWGLVGEAIDYNELLTGKRTEGSIYGTFNLSRRIGQTVGNSAAVLALGWIGYDANLAAQSAGTLTGIKALCVLVPGIFLVGSWIAFRFVWNITPEIRAKMAASKAAKSAQ</sequence>
<proteinExistence type="predicted"/>
<feature type="transmembrane region" description="Helical" evidence="1">
    <location>
        <begin position="317"/>
        <end position="340"/>
    </location>
</feature>
<dbReference type="PANTHER" id="PTHR11328">
    <property type="entry name" value="MAJOR FACILITATOR SUPERFAMILY DOMAIN-CONTAINING PROTEIN"/>
    <property type="match status" value="1"/>
</dbReference>
<dbReference type="GO" id="GO:0015293">
    <property type="term" value="F:symporter activity"/>
    <property type="evidence" value="ECO:0007669"/>
    <property type="project" value="InterPro"/>
</dbReference>
<feature type="transmembrane region" description="Helical" evidence="1">
    <location>
        <begin position="165"/>
        <end position="186"/>
    </location>
</feature>
<dbReference type="GO" id="GO:0008643">
    <property type="term" value="P:carbohydrate transport"/>
    <property type="evidence" value="ECO:0007669"/>
    <property type="project" value="InterPro"/>
</dbReference>
<dbReference type="NCBIfam" id="TIGR00792">
    <property type="entry name" value="gph"/>
    <property type="match status" value="1"/>
</dbReference>
<feature type="transmembrane region" description="Helical" evidence="1">
    <location>
        <begin position="53"/>
        <end position="71"/>
    </location>
</feature>
<dbReference type="InterPro" id="IPR001927">
    <property type="entry name" value="Na/Gal_symport"/>
</dbReference>
<dbReference type="PANTHER" id="PTHR11328:SF24">
    <property type="entry name" value="MAJOR FACILITATOR SUPERFAMILY (MFS) PROFILE DOMAIN-CONTAINING PROTEIN"/>
    <property type="match status" value="1"/>
</dbReference>
<reference evidence="6 7" key="1">
    <citation type="journal article" date="2019" name="Nat. Med.">
        <title>A library of human gut bacterial isolates paired with longitudinal multiomics data enables mechanistic microbiome research.</title>
        <authorList>
            <person name="Poyet M."/>
            <person name="Groussin M."/>
            <person name="Gibbons S.M."/>
            <person name="Avila-Pacheco J."/>
            <person name="Jiang X."/>
            <person name="Kearney S.M."/>
            <person name="Perrotta A.R."/>
            <person name="Berdy B."/>
            <person name="Zhao S."/>
            <person name="Lieberman T.D."/>
            <person name="Swanson P.K."/>
            <person name="Smith M."/>
            <person name="Roesemann S."/>
            <person name="Alexander J.E."/>
            <person name="Rich S.A."/>
            <person name="Livny J."/>
            <person name="Vlamakis H."/>
            <person name="Clish C."/>
            <person name="Bullock K."/>
            <person name="Deik A."/>
            <person name="Scott J."/>
            <person name="Pierce K.A."/>
            <person name="Xavier R.J."/>
            <person name="Alm E.J."/>
        </authorList>
    </citation>
    <scope>NUCLEOTIDE SEQUENCE [LARGE SCALE GENOMIC DNA]</scope>
    <source>
        <strain evidence="3 7">BIOML-A4</strain>
        <strain evidence="4 6">BIOML-A7</strain>
    </source>
</reference>
<name>A0A6I3QRX8_9FIRM</name>
<dbReference type="Proteomes" id="UP000431913">
    <property type="component" value="Unassembled WGS sequence"/>
</dbReference>
<keyword evidence="1" id="KW-0472">Membrane</keyword>
<dbReference type="GO" id="GO:0005886">
    <property type="term" value="C:plasma membrane"/>
    <property type="evidence" value="ECO:0007669"/>
    <property type="project" value="TreeGrafter"/>
</dbReference>
<evidence type="ECO:0008006" key="8">
    <source>
        <dbReference type="Google" id="ProtNLM"/>
    </source>
</evidence>
<dbReference type="InterPro" id="IPR036259">
    <property type="entry name" value="MFS_trans_sf"/>
</dbReference>
<evidence type="ECO:0000256" key="1">
    <source>
        <dbReference type="SAM" id="Phobius"/>
    </source>
</evidence>
<gene>
    <name evidence="2" type="ORF">FYJ76_13545</name>
    <name evidence="4" type="ORF">GMD52_13950</name>
    <name evidence="3" type="ORF">GMD59_12105</name>
</gene>
<dbReference type="EMBL" id="WMZR01000020">
    <property type="protein sequence ID" value="MTS52627.1"/>
    <property type="molecule type" value="Genomic_DNA"/>
</dbReference>
<feature type="transmembrane region" description="Helical" evidence="1">
    <location>
        <begin position="124"/>
        <end position="145"/>
    </location>
</feature>
<dbReference type="SUPFAM" id="SSF103473">
    <property type="entry name" value="MFS general substrate transporter"/>
    <property type="match status" value="1"/>
</dbReference>
<feature type="transmembrane region" description="Helical" evidence="1">
    <location>
        <begin position="435"/>
        <end position="453"/>
    </location>
</feature>
<organism evidence="4 6">
    <name type="scientific">Ruthenibacterium lactatiformans</name>
    <dbReference type="NCBI Taxonomy" id="1550024"/>
    <lineage>
        <taxon>Bacteria</taxon>
        <taxon>Bacillati</taxon>
        <taxon>Bacillota</taxon>
        <taxon>Clostridia</taxon>
        <taxon>Eubacteriales</taxon>
        <taxon>Oscillospiraceae</taxon>
        <taxon>Ruthenibacterium</taxon>
    </lineage>
</organism>
<feature type="transmembrane region" description="Helical" evidence="1">
    <location>
        <begin position="280"/>
        <end position="305"/>
    </location>
</feature>
<keyword evidence="1" id="KW-1133">Transmembrane helix</keyword>
<dbReference type="InterPro" id="IPR039672">
    <property type="entry name" value="MFS_2"/>
</dbReference>
<dbReference type="AlphaFoldDB" id="A0A6I3QRX8"/>
<dbReference type="Pfam" id="PF13347">
    <property type="entry name" value="MFS_2"/>
    <property type="match status" value="1"/>
</dbReference>
<evidence type="ECO:0000313" key="4">
    <source>
        <dbReference type="EMBL" id="MTS52627.1"/>
    </source>
</evidence>
<evidence type="ECO:0000313" key="5">
    <source>
        <dbReference type="Proteomes" id="UP000431913"/>
    </source>
</evidence>